<dbReference type="NCBIfam" id="TIGR00885">
    <property type="entry name" value="fucP"/>
    <property type="match status" value="1"/>
</dbReference>
<sequence>MRMKDIKQYPDGYLSKMPIFQYSLLSLLFPLWAAAASLNDILITQFKSVFFLSDFASAFVQSAFYGGYFLIAIPASLIIKKTSYKIAILTGLGFYIVGCSLFFPASHMATYSMFLVAIFVLAIGLSFLETSANTYSSLIGPKDKATLRLNISQTVYPLGSIIGVFLGKYLIFGKGESLQAQMSKMTPQQAKDFGESVLQNTLAPYKYLILILIVVLILFAITKFPKCKPQNTKGKAENKVSILETLKYLIKNNNFKKGIIAQFFYVGMQTTVWSFTIRLALTLDKSINERSASTFMIYSFIAFFLGKVVANFLMSKFHATKVLLLYSILGCLSLAYVTLSPNITSVYAAIVVSFLFGPCWATIYAKTLDAVEDKKHTETAGAIIVMAIIGGAVIPAIQGLVSDSLGSMQLSFVVPMICFTIVGIYFYAEMKRFNTILKKNKQLNKGVNCNE</sequence>
<dbReference type="RefSeq" id="WP_216151372.1">
    <property type="nucleotide sequence ID" value="NZ_JAHLDV010000070.1"/>
</dbReference>
<dbReference type="InterPro" id="IPR005275">
    <property type="entry name" value="Lfuc_symporter_FucP"/>
</dbReference>
<keyword evidence="6" id="KW-1185">Reference proteome</keyword>
<evidence type="ECO:0000256" key="2">
    <source>
        <dbReference type="ARBA" id="ARBA00022475"/>
    </source>
</evidence>
<feature type="transmembrane region" description="Helical" evidence="3">
    <location>
        <begin position="149"/>
        <end position="172"/>
    </location>
</feature>
<feature type="transmembrane region" description="Helical" evidence="3">
    <location>
        <begin position="322"/>
        <end position="339"/>
    </location>
</feature>
<evidence type="ECO:0000259" key="4">
    <source>
        <dbReference type="PROSITE" id="PS50850"/>
    </source>
</evidence>
<keyword evidence="2" id="KW-1003">Cell membrane</keyword>
<feature type="transmembrane region" description="Helical" evidence="3">
    <location>
        <begin position="377"/>
        <end position="397"/>
    </location>
</feature>
<protein>
    <submittedName>
        <fullName evidence="5">L-fucose:H+ symporter permease</fullName>
    </submittedName>
</protein>
<accession>A0ABS6BY30</accession>
<evidence type="ECO:0000256" key="3">
    <source>
        <dbReference type="SAM" id="Phobius"/>
    </source>
</evidence>
<feature type="transmembrane region" description="Helical" evidence="3">
    <location>
        <begin position="345"/>
        <end position="365"/>
    </location>
</feature>
<feature type="transmembrane region" description="Helical" evidence="3">
    <location>
        <begin position="292"/>
        <end position="310"/>
    </location>
</feature>
<feature type="transmembrane region" description="Helical" evidence="3">
    <location>
        <begin position="259"/>
        <end position="280"/>
    </location>
</feature>
<dbReference type="Pfam" id="PF07690">
    <property type="entry name" value="MFS_1"/>
    <property type="match status" value="2"/>
</dbReference>
<dbReference type="EMBL" id="JAHLDV010000070">
    <property type="protein sequence ID" value="MBU3161525.1"/>
    <property type="molecule type" value="Genomic_DNA"/>
</dbReference>
<feature type="transmembrane region" description="Helical" evidence="3">
    <location>
        <begin position="20"/>
        <end position="38"/>
    </location>
</feature>
<comment type="subcellular location">
    <subcellularLocation>
        <location evidence="1">Cell inner membrane</location>
        <topology evidence="1">Multi-pass membrane protein</topology>
    </subcellularLocation>
</comment>
<dbReference type="PANTHER" id="PTHR43702:SF11">
    <property type="entry name" value="L-FUCOSE-PROTON SYMPORTER"/>
    <property type="match status" value="1"/>
</dbReference>
<feature type="domain" description="Major facilitator superfamily (MFS) profile" evidence="4">
    <location>
        <begin position="18"/>
        <end position="431"/>
    </location>
</feature>
<proteinExistence type="predicted"/>
<comment type="caution">
    <text evidence="5">The sequence shown here is derived from an EMBL/GenBank/DDBJ whole genome shotgun (WGS) entry which is preliminary data.</text>
</comment>
<dbReference type="CDD" id="cd17394">
    <property type="entry name" value="MFS_FucP_like"/>
    <property type="match status" value="1"/>
</dbReference>
<keyword evidence="3" id="KW-0812">Transmembrane</keyword>
<dbReference type="Proteomes" id="UP000776252">
    <property type="component" value="Unassembled WGS sequence"/>
</dbReference>
<feature type="transmembrane region" description="Helical" evidence="3">
    <location>
        <begin position="58"/>
        <end position="79"/>
    </location>
</feature>
<evidence type="ECO:0000313" key="6">
    <source>
        <dbReference type="Proteomes" id="UP000776252"/>
    </source>
</evidence>
<dbReference type="InterPro" id="IPR011701">
    <property type="entry name" value="MFS"/>
</dbReference>
<dbReference type="InterPro" id="IPR050375">
    <property type="entry name" value="MFS_TsgA-like"/>
</dbReference>
<organism evidence="5 6">
    <name type="scientific">Clostridium frigoris</name>
    <dbReference type="NCBI Taxonomy" id="205327"/>
    <lineage>
        <taxon>Bacteria</taxon>
        <taxon>Bacillati</taxon>
        <taxon>Bacillota</taxon>
        <taxon>Clostridia</taxon>
        <taxon>Eubacteriales</taxon>
        <taxon>Clostridiaceae</taxon>
        <taxon>Clostridium</taxon>
    </lineage>
</organism>
<feature type="transmembrane region" description="Helical" evidence="3">
    <location>
        <begin position="86"/>
        <end position="103"/>
    </location>
</feature>
<name>A0ABS6BY30_9CLOT</name>
<dbReference type="PROSITE" id="PS50850">
    <property type="entry name" value="MFS"/>
    <property type="match status" value="1"/>
</dbReference>
<gene>
    <name evidence="5" type="primary">fucP</name>
    <name evidence="5" type="ORF">KPL37_17600</name>
</gene>
<feature type="transmembrane region" description="Helical" evidence="3">
    <location>
        <begin position="109"/>
        <end position="128"/>
    </location>
</feature>
<keyword evidence="3" id="KW-0472">Membrane</keyword>
<keyword evidence="3" id="KW-1133">Transmembrane helix</keyword>
<dbReference type="InterPro" id="IPR020846">
    <property type="entry name" value="MFS_dom"/>
</dbReference>
<dbReference type="PANTHER" id="PTHR43702">
    <property type="entry name" value="L-FUCOSE-PROTON SYMPORTER"/>
    <property type="match status" value="1"/>
</dbReference>
<evidence type="ECO:0000256" key="1">
    <source>
        <dbReference type="ARBA" id="ARBA00004429"/>
    </source>
</evidence>
<feature type="transmembrane region" description="Helical" evidence="3">
    <location>
        <begin position="409"/>
        <end position="428"/>
    </location>
</feature>
<evidence type="ECO:0000313" key="5">
    <source>
        <dbReference type="EMBL" id="MBU3161525.1"/>
    </source>
</evidence>
<feature type="transmembrane region" description="Helical" evidence="3">
    <location>
        <begin position="207"/>
        <end position="225"/>
    </location>
</feature>
<reference evidence="5 6" key="1">
    <citation type="submission" date="2021-06" db="EMBL/GenBank/DDBJ databases">
        <title>Clostridia strains as spoilage organisms.</title>
        <authorList>
            <person name="Wambui J."/>
            <person name="Stephan R."/>
            <person name="Stevens M.J.A."/>
        </authorList>
    </citation>
    <scope>NUCLEOTIDE SEQUENCE [LARGE SCALE GENOMIC DNA]</scope>
    <source>
        <strain evidence="5 6">DSM 14204</strain>
    </source>
</reference>